<dbReference type="InterPro" id="IPR010260">
    <property type="entry name" value="AlpA"/>
</dbReference>
<dbReference type="Pfam" id="PF05930">
    <property type="entry name" value="Phage_AlpA"/>
    <property type="match status" value="1"/>
</dbReference>
<organism evidence="1 2">
    <name type="scientific">Pandoraea terrae</name>
    <dbReference type="NCBI Taxonomy" id="1537710"/>
    <lineage>
        <taxon>Bacteria</taxon>
        <taxon>Pseudomonadati</taxon>
        <taxon>Pseudomonadota</taxon>
        <taxon>Betaproteobacteria</taxon>
        <taxon>Burkholderiales</taxon>
        <taxon>Burkholderiaceae</taxon>
        <taxon>Pandoraea</taxon>
    </lineage>
</organism>
<name>A0A5E4X5V6_9BURK</name>
<dbReference type="InterPro" id="IPR009061">
    <property type="entry name" value="DNA-bd_dom_put_sf"/>
</dbReference>
<dbReference type="SUPFAM" id="SSF46955">
    <property type="entry name" value="Putative DNA-binding domain"/>
    <property type="match status" value="1"/>
</dbReference>
<evidence type="ECO:0000313" key="1">
    <source>
        <dbReference type="EMBL" id="VVE31590.1"/>
    </source>
</evidence>
<keyword evidence="2" id="KW-1185">Reference proteome</keyword>
<reference evidence="1 2" key="1">
    <citation type="submission" date="2019-08" db="EMBL/GenBank/DDBJ databases">
        <authorList>
            <person name="Peeters C."/>
        </authorList>
    </citation>
    <scope>NUCLEOTIDE SEQUENCE [LARGE SCALE GENOMIC DNA]</scope>
    <source>
        <strain evidence="1 2">LMG 30175</strain>
    </source>
</reference>
<dbReference type="Proteomes" id="UP000414233">
    <property type="component" value="Unassembled WGS sequence"/>
</dbReference>
<gene>
    <name evidence="1" type="ORF">PTE30175_03583</name>
</gene>
<protein>
    <submittedName>
        <fullName evidence="1">Uncharacterized protein</fullName>
    </submittedName>
</protein>
<dbReference type="Gene3D" id="1.10.238.160">
    <property type="match status" value="1"/>
</dbReference>
<dbReference type="AlphaFoldDB" id="A0A5E4X5V6"/>
<sequence length="69" mass="8177">MPEILVKTDVLVLLGISERLLENWVRDGKFPRPVRLGKRVVWHRDAVDQWKRLTFAHQFNFDPQLGQLP</sequence>
<dbReference type="RefSeq" id="WP_150698411.1">
    <property type="nucleotide sequence ID" value="NZ_CABPRZ010000016.1"/>
</dbReference>
<dbReference type="EMBL" id="CABPRZ010000016">
    <property type="protein sequence ID" value="VVE31590.1"/>
    <property type="molecule type" value="Genomic_DNA"/>
</dbReference>
<proteinExistence type="predicted"/>
<evidence type="ECO:0000313" key="2">
    <source>
        <dbReference type="Proteomes" id="UP000414233"/>
    </source>
</evidence>
<dbReference type="OrthoDB" id="9182156at2"/>
<accession>A0A5E4X5V6</accession>